<feature type="non-terminal residue" evidence="4">
    <location>
        <position position="1"/>
    </location>
</feature>
<comment type="subcellular location">
    <subcellularLocation>
        <location evidence="1">Mitochondrion inner membrane</location>
        <topology evidence="1">Single-pass membrane protein</topology>
    </subcellularLocation>
</comment>
<dbReference type="Proteomes" id="UP000023152">
    <property type="component" value="Unassembled WGS sequence"/>
</dbReference>
<dbReference type="InterPro" id="IPR036412">
    <property type="entry name" value="HAD-like_sf"/>
</dbReference>
<dbReference type="Gene3D" id="3.40.50.1000">
    <property type="entry name" value="HAD superfamily/HAD-like"/>
    <property type="match status" value="1"/>
</dbReference>
<keyword evidence="1" id="KW-0653">Protein transport</keyword>
<proteinExistence type="inferred from homology"/>
<protein>
    <recommendedName>
        <fullName evidence="1">Mitochondrial import inner membrane translocase subunit TIM50</fullName>
    </recommendedName>
</protein>
<feature type="compositionally biased region" description="Basic residues" evidence="2">
    <location>
        <begin position="71"/>
        <end position="89"/>
    </location>
</feature>
<keyword evidence="1" id="KW-0809">Transit peptide</keyword>
<dbReference type="SMART" id="SM00577">
    <property type="entry name" value="CPDc"/>
    <property type="match status" value="1"/>
</dbReference>
<evidence type="ECO:0000256" key="1">
    <source>
        <dbReference type="RuleBase" id="RU365079"/>
    </source>
</evidence>
<dbReference type="Pfam" id="PF03031">
    <property type="entry name" value="NIF"/>
    <property type="match status" value="1"/>
</dbReference>
<dbReference type="EMBL" id="ASPP01008007">
    <property type="protein sequence ID" value="ETO26221.1"/>
    <property type="molecule type" value="Genomic_DNA"/>
</dbReference>
<feature type="region of interest" description="Disordered" evidence="2">
    <location>
        <begin position="268"/>
        <end position="298"/>
    </location>
</feature>
<dbReference type="GO" id="GO:0005744">
    <property type="term" value="C:TIM23 mitochondrial import inner membrane translocase complex"/>
    <property type="evidence" value="ECO:0007669"/>
    <property type="project" value="UniProtKB-UniRule"/>
</dbReference>
<comment type="function">
    <text evidence="1">Essential component of the TIM23 complex, a complex that mediates the translocation of transit peptide-containing proteins across the mitochondrial inner membrane.</text>
</comment>
<gene>
    <name evidence="4" type="ORF">RFI_10916</name>
</gene>
<keyword evidence="1" id="KW-0813">Transport</keyword>
<dbReference type="InterPro" id="IPR004274">
    <property type="entry name" value="FCP1_dom"/>
</dbReference>
<comment type="similarity">
    <text evidence="1">Belongs to the TIM50 family.</text>
</comment>
<comment type="subunit">
    <text evidence="1">Component of the TIM23 complex.</text>
</comment>
<name>X6NJQ9_RETFI</name>
<comment type="caution">
    <text evidence="4">The sequence shown here is derived from an EMBL/GenBank/DDBJ whole genome shotgun (WGS) entry which is preliminary data.</text>
</comment>
<sequence length="536" mass="61770">TQVIMEKMEVEYKDKSNEESVIRKEFLLDGSESSTDLRLFKFVPNVDPEEKKKEGEEVENATFVFSSPFGGKKKKKKKRGLRWGKNQKKKNGNQKMYVPVALVWDDQYLVRFRPGLAEFLWAASRSYRVVLWTAAMREVYSRMLDAIHDTLVGEVMKLIETSEQKWEEDVKLWDQVYFRDNCSWARDMTLWKDVESLPEYALCQMSCRNVVIVDNVPRNFRNFENNVLPIPDFVGQKQDCHLPLYGSILKQIELKYYCHRRCSLVPPPTAAPQQMEDEQLDELQLQQSASDHNKDSEDDIITTATATTATTATTTTGTDTATIVKGADVRRILQDVVSHHDIIRRRIEEMKFDLVHTLPLCSTLDQTHKQVDIDMVTLVGDELDTHDDHTCADLSSLLRGIVIDSNFRHHSLATGSQDTDTNPTTEVLFFLKKKGGGETQLQKIWNDWEMAREDNDIPHQRILPLVQSCGNDNETEDNDGNDRLKPHQMSGVDDDELHPEEMRIKAKGYCGKTNEVNNASENHHHHHHHHHHHGEN</sequence>
<feature type="region of interest" description="Disordered" evidence="2">
    <location>
        <begin position="69"/>
        <end position="89"/>
    </location>
</feature>
<dbReference type="InterPro" id="IPR023214">
    <property type="entry name" value="HAD_sf"/>
</dbReference>
<feature type="compositionally biased region" description="Basic residues" evidence="2">
    <location>
        <begin position="523"/>
        <end position="536"/>
    </location>
</feature>
<dbReference type="PROSITE" id="PS50969">
    <property type="entry name" value="FCP1"/>
    <property type="match status" value="1"/>
</dbReference>
<evidence type="ECO:0000313" key="5">
    <source>
        <dbReference type="Proteomes" id="UP000023152"/>
    </source>
</evidence>
<feature type="region of interest" description="Disordered" evidence="2">
    <location>
        <begin position="469"/>
        <end position="494"/>
    </location>
</feature>
<dbReference type="SUPFAM" id="SSF56784">
    <property type="entry name" value="HAD-like"/>
    <property type="match status" value="1"/>
</dbReference>
<dbReference type="PANTHER" id="PTHR12210">
    <property type="entry name" value="DULLARD PROTEIN PHOSPHATASE"/>
    <property type="match status" value="1"/>
</dbReference>
<dbReference type="GO" id="GO:0015031">
    <property type="term" value="P:protein transport"/>
    <property type="evidence" value="ECO:0007669"/>
    <property type="project" value="UniProtKB-KW"/>
</dbReference>
<organism evidence="4 5">
    <name type="scientific">Reticulomyxa filosa</name>
    <dbReference type="NCBI Taxonomy" id="46433"/>
    <lineage>
        <taxon>Eukaryota</taxon>
        <taxon>Sar</taxon>
        <taxon>Rhizaria</taxon>
        <taxon>Retaria</taxon>
        <taxon>Foraminifera</taxon>
        <taxon>Monothalamids</taxon>
        <taxon>Reticulomyxidae</taxon>
        <taxon>Reticulomyxa</taxon>
    </lineage>
</organism>
<evidence type="ECO:0000259" key="3">
    <source>
        <dbReference type="PROSITE" id="PS50969"/>
    </source>
</evidence>
<feature type="non-terminal residue" evidence="4">
    <location>
        <position position="536"/>
    </location>
</feature>
<keyword evidence="5" id="KW-1185">Reference proteome</keyword>
<accession>X6NJQ9</accession>
<evidence type="ECO:0000313" key="4">
    <source>
        <dbReference type="EMBL" id="ETO26221.1"/>
    </source>
</evidence>
<evidence type="ECO:0000256" key="2">
    <source>
        <dbReference type="SAM" id="MobiDB-lite"/>
    </source>
</evidence>
<reference evidence="4 5" key="1">
    <citation type="journal article" date="2013" name="Curr. Biol.">
        <title>The Genome of the Foraminiferan Reticulomyxa filosa.</title>
        <authorList>
            <person name="Glockner G."/>
            <person name="Hulsmann N."/>
            <person name="Schleicher M."/>
            <person name="Noegel A.A."/>
            <person name="Eichinger L."/>
            <person name="Gallinger C."/>
            <person name="Pawlowski J."/>
            <person name="Sierra R."/>
            <person name="Euteneuer U."/>
            <person name="Pillet L."/>
            <person name="Moustafa A."/>
            <person name="Platzer M."/>
            <person name="Groth M."/>
            <person name="Szafranski K."/>
            <person name="Schliwa M."/>
        </authorList>
    </citation>
    <scope>NUCLEOTIDE SEQUENCE [LARGE SCALE GENOMIC DNA]</scope>
</reference>
<feature type="region of interest" description="Disordered" evidence="2">
    <location>
        <begin position="513"/>
        <end position="536"/>
    </location>
</feature>
<keyword evidence="1" id="KW-0496">Mitochondrion</keyword>
<dbReference type="AlphaFoldDB" id="X6NJQ9"/>
<dbReference type="InterPro" id="IPR050365">
    <property type="entry name" value="TIM50"/>
</dbReference>
<keyword evidence="1" id="KW-0811">Translocation</keyword>
<feature type="domain" description="FCP1 homology" evidence="3">
    <location>
        <begin position="85"/>
        <end position="252"/>
    </location>
</feature>